<evidence type="ECO:0000256" key="1">
    <source>
        <dbReference type="SAM" id="Phobius"/>
    </source>
</evidence>
<evidence type="ECO:0000259" key="2">
    <source>
        <dbReference type="Pfam" id="PF02517"/>
    </source>
</evidence>
<feature type="transmembrane region" description="Helical" evidence="1">
    <location>
        <begin position="45"/>
        <end position="67"/>
    </location>
</feature>
<name>A0AB39VK64_9FUSO</name>
<keyword evidence="1" id="KW-0812">Transmembrane</keyword>
<feature type="domain" description="CAAX prenyl protease 2/Lysostaphin resistance protein A-like" evidence="2">
    <location>
        <begin position="123"/>
        <end position="206"/>
    </location>
</feature>
<accession>A0AB39VK64</accession>
<keyword evidence="1" id="KW-1133">Transmembrane helix</keyword>
<dbReference type="GO" id="GO:0004175">
    <property type="term" value="F:endopeptidase activity"/>
    <property type="evidence" value="ECO:0007669"/>
    <property type="project" value="UniProtKB-ARBA"/>
</dbReference>
<feature type="transmembrane region" description="Helical" evidence="1">
    <location>
        <begin position="87"/>
        <end position="109"/>
    </location>
</feature>
<feature type="transmembrane region" description="Helical" evidence="1">
    <location>
        <begin position="121"/>
        <end position="140"/>
    </location>
</feature>
<feature type="transmembrane region" description="Helical" evidence="1">
    <location>
        <begin position="221"/>
        <end position="245"/>
    </location>
</feature>
<dbReference type="PANTHER" id="PTHR36435">
    <property type="entry name" value="SLR1288 PROTEIN"/>
    <property type="match status" value="1"/>
</dbReference>
<dbReference type="InterPro" id="IPR052710">
    <property type="entry name" value="CAAX_protease"/>
</dbReference>
<dbReference type="RefSeq" id="WP_369711806.1">
    <property type="nucleotide sequence ID" value="NZ_CP165644.1"/>
</dbReference>
<gene>
    <name evidence="3" type="ORF">AB8B22_04430</name>
</gene>
<feature type="transmembrane region" description="Helical" evidence="1">
    <location>
        <begin position="16"/>
        <end position="33"/>
    </location>
</feature>
<dbReference type="PANTHER" id="PTHR36435:SF1">
    <property type="entry name" value="CAAX AMINO TERMINAL PROTEASE FAMILY PROTEIN"/>
    <property type="match status" value="1"/>
</dbReference>
<dbReference type="GO" id="GO:0080120">
    <property type="term" value="P:CAAX-box protein maturation"/>
    <property type="evidence" value="ECO:0007669"/>
    <property type="project" value="UniProtKB-ARBA"/>
</dbReference>
<keyword evidence="1" id="KW-0472">Membrane</keyword>
<dbReference type="AlphaFoldDB" id="A0AB39VK64"/>
<proteinExistence type="predicted"/>
<dbReference type="EMBL" id="CP165644">
    <property type="protein sequence ID" value="XDU67668.1"/>
    <property type="molecule type" value="Genomic_DNA"/>
</dbReference>
<dbReference type="InterPro" id="IPR003675">
    <property type="entry name" value="Rce1/LyrA-like_dom"/>
</dbReference>
<evidence type="ECO:0000313" key="3">
    <source>
        <dbReference type="EMBL" id="XDU67668.1"/>
    </source>
</evidence>
<feature type="transmembrane region" description="Helical" evidence="1">
    <location>
        <begin position="274"/>
        <end position="293"/>
    </location>
</feature>
<organism evidence="3">
    <name type="scientific">Leptotrichia rugosa</name>
    <dbReference type="NCBI Taxonomy" id="3239302"/>
    <lineage>
        <taxon>Bacteria</taxon>
        <taxon>Fusobacteriati</taxon>
        <taxon>Fusobacteriota</taxon>
        <taxon>Fusobacteriia</taxon>
        <taxon>Fusobacteriales</taxon>
        <taxon>Leptotrichiaceae</taxon>
        <taxon>Leptotrichia</taxon>
    </lineage>
</organism>
<protein>
    <submittedName>
        <fullName evidence="3">Lysostaphin resistance A-like protein</fullName>
    </submittedName>
</protein>
<dbReference type="Pfam" id="PF02517">
    <property type="entry name" value="Rce1-like"/>
    <property type="match status" value="1"/>
</dbReference>
<dbReference type="KEGG" id="lrug:AB8B22_04430"/>
<sequence>MKKRINLKVDTKKESILVLFIVYIFHLVFMIFVNNKTLITDNKILQYVFIFRIHRWMLSFPIIYYFVKTYKKYKYFKTDERLNIRNFSIYFALAFWVGNIFHILTTLTFKFKERTTLVEGPLYIDIIMTLCVAPILEEMVFRGVIMNNLKKYGIKTAIIVNSILFGVSHSNINMIIPAILTGIIFSYTAYKYSLKYSILLHFLLNTLTKISQVIIFSKIEILIVSIGLFFIFLVIFLLIFLVIGLGKGKYKEMFSILKLDIEDRKSLVTFTKNNLLYLFVILVIVISNLLFNYKLF</sequence>
<feature type="transmembrane region" description="Helical" evidence="1">
    <location>
        <begin position="174"/>
        <end position="190"/>
    </location>
</feature>
<reference evidence="3" key="1">
    <citation type="submission" date="2024-07" db="EMBL/GenBank/DDBJ databases">
        <authorList>
            <person name="Li X.-J."/>
            <person name="Wang X."/>
        </authorList>
    </citation>
    <scope>NUCLEOTIDE SEQUENCE</scope>
    <source>
        <strain evidence="3">HSP-334</strain>
    </source>
</reference>